<evidence type="ECO:0000313" key="1">
    <source>
        <dbReference type="EMBL" id="KRZ37723.1"/>
    </source>
</evidence>
<accession>A0A0V1JS01</accession>
<dbReference type="EMBL" id="JYDW01003832">
    <property type="protein sequence ID" value="KRZ37723.1"/>
    <property type="molecule type" value="Genomic_DNA"/>
</dbReference>
<protein>
    <submittedName>
        <fullName evidence="1">Uncharacterized protein</fullName>
    </submittedName>
</protein>
<keyword evidence="2" id="KW-1185">Reference proteome</keyword>
<organism evidence="1 2">
    <name type="scientific">Trichinella nativa</name>
    <dbReference type="NCBI Taxonomy" id="6335"/>
    <lineage>
        <taxon>Eukaryota</taxon>
        <taxon>Metazoa</taxon>
        <taxon>Ecdysozoa</taxon>
        <taxon>Nematoda</taxon>
        <taxon>Enoplea</taxon>
        <taxon>Dorylaimia</taxon>
        <taxon>Trichinellida</taxon>
        <taxon>Trichinellidae</taxon>
        <taxon>Trichinella</taxon>
    </lineage>
</organism>
<comment type="caution">
    <text evidence="1">The sequence shown here is derived from an EMBL/GenBank/DDBJ whole genome shotgun (WGS) entry which is preliminary data.</text>
</comment>
<proteinExistence type="predicted"/>
<gene>
    <name evidence="1" type="ORF">T02_16400</name>
</gene>
<dbReference type="AlphaFoldDB" id="A0A0V1JS01"/>
<reference evidence="1 2" key="1">
    <citation type="submission" date="2015-05" db="EMBL/GenBank/DDBJ databases">
        <title>Evolution of Trichinella species and genotypes.</title>
        <authorList>
            <person name="Korhonen P.K."/>
            <person name="Edoardo P."/>
            <person name="Giuseppe L.R."/>
            <person name="Gasser R.B."/>
        </authorList>
    </citation>
    <scope>NUCLEOTIDE SEQUENCE [LARGE SCALE GENOMIC DNA]</scope>
    <source>
        <strain evidence="1">ISS10</strain>
    </source>
</reference>
<sequence length="40" mass="4528">MKISKYCSYFPTNKIIRGLILTVTTLRDVFLTSEAMQASS</sequence>
<evidence type="ECO:0000313" key="2">
    <source>
        <dbReference type="Proteomes" id="UP000054721"/>
    </source>
</evidence>
<name>A0A0V1JS01_9BILA</name>
<dbReference type="Proteomes" id="UP000054721">
    <property type="component" value="Unassembled WGS sequence"/>
</dbReference>